<proteinExistence type="predicted"/>
<dbReference type="GO" id="GO:0000828">
    <property type="term" value="F:inositol hexakisphosphate kinase activity"/>
    <property type="evidence" value="ECO:0007669"/>
    <property type="project" value="TreeGrafter"/>
</dbReference>
<evidence type="ECO:0000256" key="2">
    <source>
        <dbReference type="ARBA" id="ARBA00022777"/>
    </source>
</evidence>
<dbReference type="SUPFAM" id="SSF56104">
    <property type="entry name" value="SAICAR synthase-like"/>
    <property type="match status" value="1"/>
</dbReference>
<dbReference type="InterPro" id="IPR038286">
    <property type="entry name" value="IPK_sf"/>
</dbReference>
<dbReference type="PANTHER" id="PTHR12400:SF21">
    <property type="entry name" value="KINASE"/>
    <property type="match status" value="1"/>
</dbReference>
<dbReference type="GO" id="GO:0032958">
    <property type="term" value="P:inositol phosphate biosynthetic process"/>
    <property type="evidence" value="ECO:0007669"/>
    <property type="project" value="InterPro"/>
</dbReference>
<evidence type="ECO:0000256" key="1">
    <source>
        <dbReference type="ARBA" id="ARBA00022679"/>
    </source>
</evidence>
<sequence length="241" mass="28496">MINLSQAGGHQLIKPLDKKIIKPTKYDELEFYRDYLPKYQELHNCIPKFYGGGNIDEVKNMFNDDEYNLIINKKYEYYVILENLIDNNKIDSIIDIKLGSIHWKKNTSINEITEHKLRNVNSLTEQYGFRLDGIINNTVKYMKENCRNMKIQQIIDIIYHLNYIHIQKIKIWINKIINILKKINLNLYGPSLLIIISNSDIKINLIDFAVFEESDDHNHDLIESLQNFGDVLSYVMLKKEN</sequence>
<name>A0A1V0SDE4_9VIRU</name>
<keyword evidence="2" id="KW-0418">Kinase</keyword>
<dbReference type="Pfam" id="PF03770">
    <property type="entry name" value="IPK"/>
    <property type="match status" value="1"/>
</dbReference>
<dbReference type="GO" id="GO:0046854">
    <property type="term" value="P:phosphatidylinositol phosphate biosynthetic process"/>
    <property type="evidence" value="ECO:0007669"/>
    <property type="project" value="TreeGrafter"/>
</dbReference>
<evidence type="ECO:0000313" key="3">
    <source>
        <dbReference type="EMBL" id="ARF09732.1"/>
    </source>
</evidence>
<organism evidence="3">
    <name type="scientific">Indivirus ILV1</name>
    <dbReference type="NCBI Taxonomy" id="1977633"/>
    <lineage>
        <taxon>Viruses</taxon>
        <taxon>Varidnaviria</taxon>
        <taxon>Bamfordvirae</taxon>
        <taxon>Nucleocytoviricota</taxon>
        <taxon>Megaviricetes</taxon>
        <taxon>Imitervirales</taxon>
        <taxon>Mimiviridae</taxon>
        <taxon>Klosneuvirinae</taxon>
        <taxon>Indivirus</taxon>
    </lineage>
</organism>
<dbReference type="PANTHER" id="PTHR12400">
    <property type="entry name" value="INOSITOL POLYPHOSPHATE KINASE"/>
    <property type="match status" value="1"/>
</dbReference>
<dbReference type="InterPro" id="IPR005522">
    <property type="entry name" value="IPK"/>
</dbReference>
<reference evidence="3" key="1">
    <citation type="journal article" date="2017" name="Science">
        <title>Giant viruses with an expanded complement of translation system components.</title>
        <authorList>
            <person name="Schulz F."/>
            <person name="Yutin N."/>
            <person name="Ivanova N.N."/>
            <person name="Ortega D.R."/>
            <person name="Lee T.K."/>
            <person name="Vierheilig J."/>
            <person name="Daims H."/>
            <person name="Horn M."/>
            <person name="Wagner M."/>
            <person name="Jensen G.J."/>
            <person name="Kyrpides N.C."/>
            <person name="Koonin E.V."/>
            <person name="Woyke T."/>
        </authorList>
    </citation>
    <scope>NUCLEOTIDE SEQUENCE</scope>
    <source>
        <strain evidence="3">ILV1</strain>
    </source>
</reference>
<protein>
    <recommendedName>
        <fullName evidence="4">Kinase</fullName>
    </recommendedName>
</protein>
<keyword evidence="1" id="KW-0808">Transferase</keyword>
<dbReference type="EMBL" id="KY684086">
    <property type="protein sequence ID" value="ARF09732.1"/>
    <property type="molecule type" value="Genomic_DNA"/>
</dbReference>
<dbReference type="Gene3D" id="3.30.470.160">
    <property type="entry name" value="Inositol polyphosphate kinase"/>
    <property type="match status" value="1"/>
</dbReference>
<accession>A0A1V0SDE4</accession>
<evidence type="ECO:0008006" key="4">
    <source>
        <dbReference type="Google" id="ProtNLM"/>
    </source>
</evidence>
<gene>
    <name evidence="3" type="ORF">Indivirus_2_111</name>
</gene>